<evidence type="ECO:0000313" key="1">
    <source>
        <dbReference type="EMBL" id="AWT60363.1"/>
    </source>
</evidence>
<dbReference type="KEGG" id="mtar:DF168_01571"/>
<dbReference type="EMBL" id="CP029803">
    <property type="protein sequence ID" value="AWT60363.1"/>
    <property type="molecule type" value="Genomic_DNA"/>
</dbReference>
<accession>A0A2Z4ADM4</accession>
<gene>
    <name evidence="1" type="ORF">DF168_01571</name>
</gene>
<evidence type="ECO:0000313" key="2">
    <source>
        <dbReference type="Proteomes" id="UP000247465"/>
    </source>
</evidence>
<reference evidence="1 2" key="1">
    <citation type="submission" date="2018-06" db="EMBL/GenBank/DDBJ databases">
        <title>Draft Genome Sequence of a Novel Marine Bacterium Related to the Verrucomicrobia.</title>
        <authorList>
            <person name="Vosseberg J."/>
            <person name="Martijn J."/>
            <person name="Ettema T.J.G."/>
        </authorList>
    </citation>
    <scope>NUCLEOTIDE SEQUENCE [LARGE SCALE GENOMIC DNA]</scope>
    <source>
        <strain evidence="1">TARA_B100001123</strain>
    </source>
</reference>
<name>A0A2Z4ADM4_9BACT</name>
<dbReference type="Proteomes" id="UP000247465">
    <property type="component" value="Chromosome"/>
</dbReference>
<dbReference type="AlphaFoldDB" id="A0A2Z4ADM4"/>
<organism evidence="1 2">
    <name type="scientific">Candidatus Moanibacter tarae</name>
    <dbReference type="NCBI Taxonomy" id="2200854"/>
    <lineage>
        <taxon>Bacteria</taxon>
        <taxon>Pseudomonadati</taxon>
        <taxon>Verrucomicrobiota</taxon>
        <taxon>Opitutia</taxon>
        <taxon>Puniceicoccales</taxon>
        <taxon>Puniceicoccales incertae sedis</taxon>
        <taxon>Candidatus Moanibacter</taxon>
    </lineage>
</organism>
<proteinExistence type="predicted"/>
<sequence length="527" mass="59815">MTMKQKSVKSKKIATPRIPRIRLNSGAWSPLVDMIDVFPGHRGSSREGELELYDAPIGIRFEIEVAKKSEPLLEAECVWEKSIAPLCIWQEAGRYHMIYTASGGHCYAISDDAYNWNRPELSEVEYNGLKKNNLISSPAEGATGTFEDLSAPPEERFKAIGGRMYWSDPETGEELNGEEANLRMEAEQQTECYTGPKAEIRGHTLAWTSPDRIHWNPVENPLAYRPVNGGISARYDPHRGDYFCYIQLMGYPAEVLDGIGVSRLEQGMQIRTIGFSRTKNFFEWPAPKLIHHPDTEDDPDISFYGANYFAYPGRDDLHGMFIPIYHQIASTIDGQIAFSRDGLYWSRPERRAILPLGKEGDGDECIAHFWRSGIVELPDGNWACPYTGNSVIHDLPDSKIPVLFPQRRPNQIRWALWRPHRFCGIRADSKGEFTLPSLYRAHNELHLNYRCEPGGWIQVELLEKIPSLVFPDTDPVPGFSFEDCDRLTGDAEDRVVTWRGNNDISVVGEAVGIRVRMFGAKLFAYRV</sequence>
<protein>
    <submittedName>
        <fullName evidence="1">Uncharacterized protein</fullName>
    </submittedName>
</protein>